<sequence>MTTRRQLAGAGIGLLAAPAALRAQPAWPTEKPIQAIVPYPPGGGVDVMTRLVLPVVEKHLPGARFVVQNRAGAGGQIGFEASFNSAPDGYTIGAVAVPAINTIPRERAARYRPMDYTFLANVVDDPNTIFVPPNSPFRTLGDLVEAARARPGRINYGTTGVGSDDHILMLALQAQARLEPLEHVPFAGAAPLLAQVLGGHIEVGVGNVAEILGAMREGRVRALGQAAAERWSAAPDLPTFREQGFDLVAGSARGIIAPPGLPDAIRQRLEQGFRAALADPDFLRDAARASLPLRIAVGADYRQLVQEVDNRVQELWQIRPWGQ</sequence>
<dbReference type="Gene3D" id="3.40.190.10">
    <property type="entry name" value="Periplasmic binding protein-like II"/>
    <property type="match status" value="1"/>
</dbReference>
<feature type="signal peptide" evidence="2">
    <location>
        <begin position="1"/>
        <end position="22"/>
    </location>
</feature>
<gene>
    <name evidence="3" type="ORF">GGQ83_003799</name>
</gene>
<dbReference type="PIRSF" id="PIRSF017082">
    <property type="entry name" value="YflP"/>
    <property type="match status" value="1"/>
</dbReference>
<dbReference type="InterPro" id="IPR042100">
    <property type="entry name" value="Bug_dom1"/>
</dbReference>
<protein>
    <submittedName>
        <fullName evidence="3">Tripartite-type tricarboxylate transporter receptor subunit TctC</fullName>
    </submittedName>
</protein>
<keyword evidence="3" id="KW-0675">Receptor</keyword>
<dbReference type="PANTHER" id="PTHR42928">
    <property type="entry name" value="TRICARBOXYLATE-BINDING PROTEIN"/>
    <property type="match status" value="1"/>
</dbReference>
<proteinExistence type="inferred from homology"/>
<dbReference type="InterPro" id="IPR005064">
    <property type="entry name" value="BUG"/>
</dbReference>
<evidence type="ECO:0000256" key="1">
    <source>
        <dbReference type="ARBA" id="ARBA00006987"/>
    </source>
</evidence>
<organism evidence="3 4">
    <name type="scientific">Roseococcus suduntuyensis</name>
    <dbReference type="NCBI Taxonomy" id="455361"/>
    <lineage>
        <taxon>Bacteria</taxon>
        <taxon>Pseudomonadati</taxon>
        <taxon>Pseudomonadota</taxon>
        <taxon>Alphaproteobacteria</taxon>
        <taxon>Acetobacterales</taxon>
        <taxon>Roseomonadaceae</taxon>
        <taxon>Roseococcus</taxon>
    </lineage>
</organism>
<evidence type="ECO:0000256" key="2">
    <source>
        <dbReference type="SAM" id="SignalP"/>
    </source>
</evidence>
<evidence type="ECO:0000313" key="4">
    <source>
        <dbReference type="Proteomes" id="UP000553193"/>
    </source>
</evidence>
<dbReference type="Gene3D" id="3.40.190.150">
    <property type="entry name" value="Bordetella uptake gene, domain 1"/>
    <property type="match status" value="1"/>
</dbReference>
<dbReference type="Proteomes" id="UP000553193">
    <property type="component" value="Unassembled WGS sequence"/>
</dbReference>
<comment type="caution">
    <text evidence="3">The sequence shown here is derived from an EMBL/GenBank/DDBJ whole genome shotgun (WGS) entry which is preliminary data.</text>
</comment>
<accession>A0A840AIB0</accession>
<feature type="chain" id="PRO_5032650116" evidence="2">
    <location>
        <begin position="23"/>
        <end position="323"/>
    </location>
</feature>
<dbReference type="SUPFAM" id="SSF53850">
    <property type="entry name" value="Periplasmic binding protein-like II"/>
    <property type="match status" value="1"/>
</dbReference>
<dbReference type="RefSeq" id="WP_184386544.1">
    <property type="nucleotide sequence ID" value="NZ_JACIDJ010000009.1"/>
</dbReference>
<comment type="similarity">
    <text evidence="1">Belongs to the UPF0065 (bug) family.</text>
</comment>
<dbReference type="Pfam" id="PF03401">
    <property type="entry name" value="TctC"/>
    <property type="match status" value="1"/>
</dbReference>
<dbReference type="EMBL" id="JACIDJ010000009">
    <property type="protein sequence ID" value="MBB3900323.1"/>
    <property type="molecule type" value="Genomic_DNA"/>
</dbReference>
<evidence type="ECO:0000313" key="3">
    <source>
        <dbReference type="EMBL" id="MBB3900323.1"/>
    </source>
</evidence>
<keyword evidence="4" id="KW-1185">Reference proteome</keyword>
<name>A0A840AIB0_9PROT</name>
<dbReference type="CDD" id="cd07012">
    <property type="entry name" value="PBP2_Bug_TTT"/>
    <property type="match status" value="1"/>
</dbReference>
<dbReference type="AlphaFoldDB" id="A0A840AIB0"/>
<reference evidence="3 4" key="1">
    <citation type="submission" date="2020-08" db="EMBL/GenBank/DDBJ databases">
        <title>Genomic Encyclopedia of Type Strains, Phase IV (KMG-IV): sequencing the most valuable type-strain genomes for metagenomic binning, comparative biology and taxonomic classification.</title>
        <authorList>
            <person name="Goeker M."/>
        </authorList>
    </citation>
    <scope>NUCLEOTIDE SEQUENCE [LARGE SCALE GENOMIC DNA]</scope>
    <source>
        <strain evidence="3 4">DSM 19979</strain>
    </source>
</reference>
<keyword evidence="2" id="KW-0732">Signal</keyword>
<dbReference type="PANTHER" id="PTHR42928:SF5">
    <property type="entry name" value="BLR1237 PROTEIN"/>
    <property type="match status" value="1"/>
</dbReference>